<dbReference type="GO" id="GO:0035082">
    <property type="term" value="P:axoneme assembly"/>
    <property type="evidence" value="ECO:0007669"/>
    <property type="project" value="TreeGrafter"/>
</dbReference>
<keyword evidence="3" id="KW-0969">Cilium</keyword>
<evidence type="ECO:0000256" key="4">
    <source>
        <dbReference type="ARBA" id="ARBA00023212"/>
    </source>
</evidence>
<keyword evidence="4" id="KW-0206">Cytoskeleton</keyword>
<evidence type="ECO:0000256" key="5">
    <source>
        <dbReference type="ARBA" id="ARBA00023273"/>
    </source>
</evidence>
<reference evidence="7" key="1">
    <citation type="submission" date="2023-03" db="EMBL/GenBank/DDBJ databases">
        <authorList>
            <person name="Steffen K."/>
            <person name="Cardenas P."/>
        </authorList>
    </citation>
    <scope>NUCLEOTIDE SEQUENCE</scope>
</reference>
<dbReference type="GO" id="GO:0060294">
    <property type="term" value="P:cilium movement involved in cell motility"/>
    <property type="evidence" value="ECO:0007669"/>
    <property type="project" value="InterPro"/>
</dbReference>
<dbReference type="Proteomes" id="UP001174909">
    <property type="component" value="Unassembled WGS sequence"/>
</dbReference>
<keyword evidence="2" id="KW-0963">Cytoplasm</keyword>
<comment type="subcellular location">
    <subcellularLocation>
        <location evidence="1">Cytoplasm</location>
        <location evidence="1">Cytoskeleton</location>
        <location evidence="1">Cilium axoneme</location>
    </subcellularLocation>
</comment>
<dbReference type="EMBL" id="CASHTH010003726">
    <property type="protein sequence ID" value="CAI8048345.1"/>
    <property type="molecule type" value="Genomic_DNA"/>
</dbReference>
<dbReference type="PANTHER" id="PTHR13159:SF0">
    <property type="entry name" value="RADIAL SPOKE HEAD 6 HOMOLOG A"/>
    <property type="match status" value="1"/>
</dbReference>
<accession>A0AA35THE4</accession>
<keyword evidence="5" id="KW-0966">Cell projection</keyword>
<dbReference type="GO" id="GO:0001534">
    <property type="term" value="C:radial spoke"/>
    <property type="evidence" value="ECO:0007669"/>
    <property type="project" value="InterPro"/>
</dbReference>
<evidence type="ECO:0000256" key="2">
    <source>
        <dbReference type="ARBA" id="ARBA00022490"/>
    </source>
</evidence>
<dbReference type="InterPro" id="IPR006802">
    <property type="entry name" value="Radial_spoke"/>
</dbReference>
<evidence type="ECO:0000313" key="8">
    <source>
        <dbReference type="Proteomes" id="UP001174909"/>
    </source>
</evidence>
<dbReference type="Pfam" id="PF04712">
    <property type="entry name" value="Radial_spoke"/>
    <property type="match status" value="1"/>
</dbReference>
<dbReference type="AlphaFoldDB" id="A0AA35THE4"/>
<evidence type="ECO:0000256" key="6">
    <source>
        <dbReference type="SAM" id="MobiDB-lite"/>
    </source>
</evidence>
<organism evidence="7 8">
    <name type="scientific">Geodia barretti</name>
    <name type="common">Barrett's horny sponge</name>
    <dbReference type="NCBI Taxonomy" id="519541"/>
    <lineage>
        <taxon>Eukaryota</taxon>
        <taxon>Metazoa</taxon>
        <taxon>Porifera</taxon>
        <taxon>Demospongiae</taxon>
        <taxon>Heteroscleromorpha</taxon>
        <taxon>Tetractinellida</taxon>
        <taxon>Astrophorina</taxon>
        <taxon>Geodiidae</taxon>
        <taxon>Geodia</taxon>
    </lineage>
</organism>
<evidence type="ECO:0000256" key="3">
    <source>
        <dbReference type="ARBA" id="ARBA00023069"/>
    </source>
</evidence>
<feature type="compositionally biased region" description="Acidic residues" evidence="6">
    <location>
        <begin position="38"/>
        <end position="58"/>
    </location>
</feature>
<gene>
    <name evidence="7" type="ORF">GBAR_LOCUS26687</name>
</gene>
<protein>
    <submittedName>
        <fullName evidence="7">Radial spoke head protein 6 homolog A</fullName>
    </submittedName>
</protein>
<evidence type="ECO:0000256" key="1">
    <source>
        <dbReference type="ARBA" id="ARBA00004430"/>
    </source>
</evidence>
<feature type="non-terminal residue" evidence="7">
    <location>
        <position position="128"/>
    </location>
</feature>
<comment type="caution">
    <text evidence="7">The sequence shown here is derived from an EMBL/GenBank/DDBJ whole genome shotgun (WGS) entry which is preliminary data.</text>
</comment>
<keyword evidence="8" id="KW-1185">Reference proteome</keyword>
<feature type="region of interest" description="Disordered" evidence="6">
    <location>
        <begin position="31"/>
        <end position="70"/>
    </location>
</feature>
<name>A0AA35THE4_GEOBA</name>
<sequence length="128" mass="14280">MQKISEYTDPENWVHHIPYILPQGRTVWWNPSQKADDELVEDEEEEDEEKEQPEEPEPETGPSLLSAISADESNLPFLPSPVFPCSHPPSVLCCRSERVPGVESSSHLQSGASVCRGSCLLKPLAWSP</sequence>
<dbReference type="PANTHER" id="PTHR13159">
    <property type="entry name" value="RADIAL SPOKEHEAD-RELATED"/>
    <property type="match status" value="1"/>
</dbReference>
<evidence type="ECO:0000313" key="7">
    <source>
        <dbReference type="EMBL" id="CAI8048345.1"/>
    </source>
</evidence>
<proteinExistence type="predicted"/>